<dbReference type="Pfam" id="PF05960">
    <property type="entry name" value="DUF885"/>
    <property type="match status" value="1"/>
</dbReference>
<dbReference type="EMBL" id="BMYT01000007">
    <property type="protein sequence ID" value="GGX23903.1"/>
    <property type="molecule type" value="Genomic_DNA"/>
</dbReference>
<dbReference type="RefSeq" id="WP_229827327.1">
    <property type="nucleotide sequence ID" value="NZ_BMYT01000007.1"/>
</dbReference>
<proteinExistence type="predicted"/>
<dbReference type="InterPro" id="IPR010281">
    <property type="entry name" value="DUF885"/>
</dbReference>
<dbReference type="PANTHER" id="PTHR33361:SF16">
    <property type="entry name" value="DUF885 DOMAIN-CONTAINING PROTEIN"/>
    <property type="match status" value="1"/>
</dbReference>
<protein>
    <submittedName>
        <fullName evidence="1">X-Pro dipeptidyl-peptidase</fullName>
    </submittedName>
</protein>
<evidence type="ECO:0000313" key="2">
    <source>
        <dbReference type="Proteomes" id="UP000620127"/>
    </source>
</evidence>
<evidence type="ECO:0000313" key="1">
    <source>
        <dbReference type="EMBL" id="GGX23903.1"/>
    </source>
</evidence>
<organism evidence="1 2">
    <name type="scientific">Undibacterium macrobrachii</name>
    <dbReference type="NCBI Taxonomy" id="1119058"/>
    <lineage>
        <taxon>Bacteria</taxon>
        <taxon>Pseudomonadati</taxon>
        <taxon>Pseudomonadota</taxon>
        <taxon>Betaproteobacteria</taxon>
        <taxon>Burkholderiales</taxon>
        <taxon>Oxalobacteraceae</taxon>
        <taxon>Undibacterium</taxon>
    </lineage>
</organism>
<keyword evidence="2" id="KW-1185">Reference proteome</keyword>
<comment type="caution">
    <text evidence="1">The sequence shown here is derived from an EMBL/GenBank/DDBJ whole genome shotgun (WGS) entry which is preliminary data.</text>
</comment>
<accession>A0ABQ2XMB1</accession>
<name>A0ABQ2XMB1_9BURK</name>
<sequence>MKTLTSTLAIVDVTKNATKNANNNANNNPTKNVAKQFITKLGMALLSAGLISTPVFAGTMTESSVANAPVSALSSTASSAALSKGASTSLEARLRQLDSLLAEQWEYGLRTNPEYASMLGDKRFNDQLRDFSQTAIDANLKKSREFLRRFQAIDTTGFDVQQKLNKDLMVRQLQEELAAARFTPWQMPVLQNSGLHLDMPELVSMLSFASVKDYEDYIARLHKLPTLFEQTIVQMRKGVKNKLMPPQFLLPKIARQCEDIVAMSMETSPFAKPIMQFPATFSDADKQRLKAEVLAAIQNKLIPAYKNFADFVRTDYAPHGRQHVGLWSLPNGAARYQLQVKTQTTTNKTPEEIHQIGLREVARIESEMLAVAKKLGFPDLKSFNAAMEKNPDLHPKSRQEILDLYGKYTDQMYAKIPELFGRLPKAKVKIMAVEEFREKEAAGASYNPGAADGSRPGHVMVNTGDFANRMTLSIETTALHEGVPGHHMQIAIAQELEGLPAYRQQGGNNAYVEGWALYSERLGRELGFFQDPYSFYGHLQDEMLRAIRLVVDTGLHYKKWDRQQVVDFFRNHSGIEEVEIQSETDRYIAWPGQALGYKIGQLKILELRDYASKTLGSKFSLKEFHDEILGAGALSLDVLEARIKAWVVKKS</sequence>
<reference evidence="2" key="1">
    <citation type="journal article" date="2019" name="Int. J. Syst. Evol. Microbiol.">
        <title>The Global Catalogue of Microorganisms (GCM) 10K type strain sequencing project: providing services to taxonomists for standard genome sequencing and annotation.</title>
        <authorList>
            <consortium name="The Broad Institute Genomics Platform"/>
            <consortium name="The Broad Institute Genome Sequencing Center for Infectious Disease"/>
            <person name="Wu L."/>
            <person name="Ma J."/>
        </authorList>
    </citation>
    <scope>NUCLEOTIDE SEQUENCE [LARGE SCALE GENOMIC DNA]</scope>
    <source>
        <strain evidence="2">KCTC 23916</strain>
    </source>
</reference>
<gene>
    <name evidence="1" type="ORF">GCM10011282_32250</name>
</gene>
<dbReference type="Proteomes" id="UP000620127">
    <property type="component" value="Unassembled WGS sequence"/>
</dbReference>
<dbReference type="PANTHER" id="PTHR33361">
    <property type="entry name" value="GLR0591 PROTEIN"/>
    <property type="match status" value="1"/>
</dbReference>